<evidence type="ECO:0000313" key="3">
    <source>
        <dbReference type="Proteomes" id="UP000179769"/>
    </source>
</evidence>
<keyword evidence="3" id="KW-1185">Reference proteome</keyword>
<dbReference type="EMBL" id="MAXA01000040">
    <property type="protein sequence ID" value="OHV42796.1"/>
    <property type="molecule type" value="Genomic_DNA"/>
</dbReference>
<evidence type="ECO:0000313" key="2">
    <source>
        <dbReference type="EMBL" id="OHV42796.1"/>
    </source>
</evidence>
<protein>
    <submittedName>
        <fullName evidence="2">Uncharacterized protein</fullName>
    </submittedName>
</protein>
<organism evidence="2 3">
    <name type="scientific">Parafrankia soli</name>
    <dbReference type="NCBI Taxonomy" id="2599596"/>
    <lineage>
        <taxon>Bacteria</taxon>
        <taxon>Bacillati</taxon>
        <taxon>Actinomycetota</taxon>
        <taxon>Actinomycetes</taxon>
        <taxon>Frankiales</taxon>
        <taxon>Frankiaceae</taxon>
        <taxon>Parafrankia</taxon>
    </lineage>
</organism>
<evidence type="ECO:0000256" key="1">
    <source>
        <dbReference type="SAM" id="MobiDB-lite"/>
    </source>
</evidence>
<feature type="region of interest" description="Disordered" evidence="1">
    <location>
        <begin position="230"/>
        <end position="254"/>
    </location>
</feature>
<proteinExistence type="predicted"/>
<dbReference type="OrthoDB" id="3597198at2"/>
<dbReference type="RefSeq" id="WP_071060106.1">
    <property type="nucleotide sequence ID" value="NZ_MAXA01000040.1"/>
</dbReference>
<accession>A0A1S1R9X8</accession>
<gene>
    <name evidence="2" type="ORF">BBK14_31700</name>
</gene>
<comment type="caution">
    <text evidence="2">The sequence shown here is derived from an EMBL/GenBank/DDBJ whole genome shotgun (WGS) entry which is preliminary data.</text>
</comment>
<dbReference type="AlphaFoldDB" id="A0A1S1R9X8"/>
<sequence>MDRWLQTVSTHAGSTPRPGVDGLDAWIAGLETDGCFVSCSSGTTGKPAMLPSSVADLDFVTRANVAMFSWTTGIRPTRDRKFFGLGPRMNITRNERIRQVMIDAYCSPALEPYQLPIPSISIGATMEMILLRRRITEGTASPAEVVDFERLSGERQANIDAARQDALAALVEAREHKLLLASFFPGLHPLADALREQGVGGFHPDNAVLTGGGLKALSVPPSTTPMLPHGPFGAISRPSSTAARATSSRQKPSSVASPVGRFVVLVRARWA</sequence>
<dbReference type="Proteomes" id="UP000179769">
    <property type="component" value="Unassembled WGS sequence"/>
</dbReference>
<reference evidence="3" key="1">
    <citation type="submission" date="2016-07" db="EMBL/GenBank/DDBJ databases">
        <title>Frankia sp. NRRL B-16219 Genome sequencing.</title>
        <authorList>
            <person name="Ghodhbane-Gtari F."/>
            <person name="Swanson E."/>
            <person name="Gueddou A."/>
            <person name="Louati M."/>
            <person name="Nouioui I."/>
            <person name="Hezbri K."/>
            <person name="Abebe-Akele F."/>
            <person name="Simpson S."/>
            <person name="Morris K."/>
            <person name="Thomas K."/>
            <person name="Gtari M."/>
            <person name="Tisa L.S."/>
        </authorList>
    </citation>
    <scope>NUCLEOTIDE SEQUENCE [LARGE SCALE GENOMIC DNA]</scope>
    <source>
        <strain evidence="3">NRRL B-16219</strain>
    </source>
</reference>
<name>A0A1S1R9X8_9ACTN</name>
<feature type="compositionally biased region" description="Low complexity" evidence="1">
    <location>
        <begin position="236"/>
        <end position="249"/>
    </location>
</feature>